<evidence type="ECO:0000256" key="2">
    <source>
        <dbReference type="ARBA" id="ARBA00022898"/>
    </source>
</evidence>
<evidence type="ECO:0000256" key="1">
    <source>
        <dbReference type="ARBA" id="ARBA00008954"/>
    </source>
</evidence>
<organism evidence="4 5">
    <name type="scientific">Microbacterium sediminicola</name>
    <dbReference type="NCBI Taxonomy" id="415210"/>
    <lineage>
        <taxon>Bacteria</taxon>
        <taxon>Bacillati</taxon>
        <taxon>Actinomycetota</taxon>
        <taxon>Actinomycetes</taxon>
        <taxon>Micrococcales</taxon>
        <taxon>Microbacteriaceae</taxon>
        <taxon>Microbacterium</taxon>
    </lineage>
</organism>
<protein>
    <submittedName>
        <fullName evidence="4">Aspartate aminotransferase family protein</fullName>
    </submittedName>
</protein>
<dbReference type="InterPro" id="IPR015422">
    <property type="entry name" value="PyrdxlP-dep_Trfase_small"/>
</dbReference>
<proteinExistence type="inferred from homology"/>
<name>A0ABP4TGT7_9MICO</name>
<dbReference type="InterPro" id="IPR049704">
    <property type="entry name" value="Aminotrans_3_PPA_site"/>
</dbReference>
<evidence type="ECO:0000313" key="5">
    <source>
        <dbReference type="Proteomes" id="UP001501690"/>
    </source>
</evidence>
<keyword evidence="5" id="KW-1185">Reference proteome</keyword>
<comment type="caution">
    <text evidence="4">The sequence shown here is derived from an EMBL/GenBank/DDBJ whole genome shotgun (WGS) entry which is preliminary data.</text>
</comment>
<dbReference type="EMBL" id="BAAAPL010000001">
    <property type="protein sequence ID" value="GAA1687929.1"/>
    <property type="molecule type" value="Genomic_DNA"/>
</dbReference>
<dbReference type="PROSITE" id="PS00600">
    <property type="entry name" value="AA_TRANSFER_CLASS_3"/>
    <property type="match status" value="1"/>
</dbReference>
<evidence type="ECO:0000256" key="3">
    <source>
        <dbReference type="RuleBase" id="RU003560"/>
    </source>
</evidence>
<keyword evidence="2 3" id="KW-0663">Pyridoxal phosphate</keyword>
<sequence>MSAGLGEGEMVMMTKTTDEYRASASAHLWRHFAHPDASAINVMVRGEGCYLINSDGDRFLDGVSNMFCANLGYDYGAEFAEAASEQLTALGYQAIWGSASPVAIELAERISSHAPAGLSHVFFTPSGGESVEAAWKFARQYHGLRGEKRWKALSRRLAYHGTTMGALALMGLDDYRATFEPLVPGGVRFRNTYRGDRPADESEEDFTAFLLADLEERILQEDPATIAMLIVEPLQNHGGCLVPPAGYAAGVRELCDKYGILLVLDEVITGFGRIGAWFASERFGFEPDMITIAKGLSSANAPIGAVLIHDRIDEEFRQPGRVVNHGNTFGGHPVSCAIALRNIDIMERIDLPGRVAAKESELRATLEALMDLPTVVGVSGAGFFLAIELRSAALDGQRYSDSKLAEIYSHANIGARLAARGVLCRVMIEGGRPLMYIGLPLVADTSEFEVLAAALRGVFTDLAHTYGWFRADGPPAI</sequence>
<keyword evidence="4" id="KW-0808">Transferase</keyword>
<dbReference type="Gene3D" id="3.90.1150.10">
    <property type="entry name" value="Aspartate Aminotransferase, domain 1"/>
    <property type="match status" value="1"/>
</dbReference>
<dbReference type="InterPro" id="IPR005814">
    <property type="entry name" value="Aminotrans_3"/>
</dbReference>
<reference evidence="5" key="1">
    <citation type="journal article" date="2019" name="Int. J. Syst. Evol. Microbiol.">
        <title>The Global Catalogue of Microorganisms (GCM) 10K type strain sequencing project: providing services to taxonomists for standard genome sequencing and annotation.</title>
        <authorList>
            <consortium name="The Broad Institute Genomics Platform"/>
            <consortium name="The Broad Institute Genome Sequencing Center for Infectious Disease"/>
            <person name="Wu L."/>
            <person name="Ma J."/>
        </authorList>
    </citation>
    <scope>NUCLEOTIDE SEQUENCE [LARGE SCALE GENOMIC DNA]</scope>
    <source>
        <strain evidence="5">JCM 15577</strain>
    </source>
</reference>
<dbReference type="Gene3D" id="3.40.640.10">
    <property type="entry name" value="Type I PLP-dependent aspartate aminotransferase-like (Major domain)"/>
    <property type="match status" value="1"/>
</dbReference>
<dbReference type="Proteomes" id="UP001501690">
    <property type="component" value="Unassembled WGS sequence"/>
</dbReference>
<accession>A0ABP4TGT7</accession>
<gene>
    <name evidence="4" type="ORF">GCM10009808_01130</name>
</gene>
<dbReference type="CDD" id="cd00610">
    <property type="entry name" value="OAT_like"/>
    <property type="match status" value="1"/>
</dbReference>
<keyword evidence="4" id="KW-0032">Aminotransferase</keyword>
<dbReference type="InterPro" id="IPR015424">
    <property type="entry name" value="PyrdxlP-dep_Trfase"/>
</dbReference>
<dbReference type="Pfam" id="PF00202">
    <property type="entry name" value="Aminotran_3"/>
    <property type="match status" value="1"/>
</dbReference>
<comment type="similarity">
    <text evidence="1 3">Belongs to the class-III pyridoxal-phosphate-dependent aminotransferase family.</text>
</comment>
<dbReference type="GO" id="GO:0008483">
    <property type="term" value="F:transaminase activity"/>
    <property type="evidence" value="ECO:0007669"/>
    <property type="project" value="UniProtKB-KW"/>
</dbReference>
<dbReference type="SUPFAM" id="SSF53383">
    <property type="entry name" value="PLP-dependent transferases"/>
    <property type="match status" value="1"/>
</dbReference>
<dbReference type="PANTHER" id="PTHR43094">
    <property type="entry name" value="AMINOTRANSFERASE"/>
    <property type="match status" value="1"/>
</dbReference>
<dbReference type="InterPro" id="IPR015421">
    <property type="entry name" value="PyrdxlP-dep_Trfase_major"/>
</dbReference>
<dbReference type="PANTHER" id="PTHR43094:SF1">
    <property type="entry name" value="AMINOTRANSFERASE CLASS-III"/>
    <property type="match status" value="1"/>
</dbReference>
<evidence type="ECO:0000313" key="4">
    <source>
        <dbReference type="EMBL" id="GAA1687929.1"/>
    </source>
</evidence>